<protein>
    <submittedName>
        <fullName evidence="1">Uncharacterized protein</fullName>
    </submittedName>
</protein>
<name>A0A402D341_9BACT</name>
<dbReference type="Pfam" id="PF13620">
    <property type="entry name" value="CarboxypepD_reg"/>
    <property type="match status" value="1"/>
</dbReference>
<keyword evidence="2" id="KW-1185">Reference proteome</keyword>
<reference evidence="1 2" key="1">
    <citation type="journal article" date="2019" name="Int. J. Syst. Evol. Microbiol.">
        <title>Capsulimonas corticalis gen. nov., sp. nov., an aerobic capsulated bacterium, of a novel bacterial order, Capsulimonadales ord. nov., of the class Armatimonadia of the phylum Armatimonadetes.</title>
        <authorList>
            <person name="Li J."/>
            <person name="Kudo C."/>
            <person name="Tonouchi A."/>
        </authorList>
    </citation>
    <scope>NUCLEOTIDE SEQUENCE [LARGE SCALE GENOMIC DNA]</scope>
    <source>
        <strain evidence="1 2">AX-7</strain>
    </source>
</reference>
<dbReference type="Proteomes" id="UP000287394">
    <property type="component" value="Chromosome"/>
</dbReference>
<dbReference type="GO" id="GO:0030246">
    <property type="term" value="F:carbohydrate binding"/>
    <property type="evidence" value="ECO:0007669"/>
    <property type="project" value="InterPro"/>
</dbReference>
<dbReference type="Gene3D" id="2.60.40.10">
    <property type="entry name" value="Immunoglobulins"/>
    <property type="match status" value="1"/>
</dbReference>
<dbReference type="InterPro" id="IPR013783">
    <property type="entry name" value="Ig-like_fold"/>
</dbReference>
<dbReference type="KEGG" id="ccot:CCAX7_003830"/>
<proteinExistence type="predicted"/>
<accession>A0A402D341</accession>
<sequence length="481" mass="49600">MSSVQPARLIALGFFAAFLAGCGGGGGLDNGNPGGGGGDPNTAVLVGKVVGSDGGPIPGAIVTIDDGNQTTTLSQGGFQLTNLAPGVHRLYAQTNVAGANYTGSTQVLTNSSTTTSNAIIQLSPSGQQATIVGSVSDSSGRPLRDARVFLGVPVSSPTSNGDVQSLVAFADNNGNYRIPNVPTTNPSYTLTASLLGYQNGTSNLSGLSSGQTRTMNFGLARSFNQSTLTPTNLSAQSFTQPSTALSANARSGAQAHAASQGSVYNQIRRTLSPAYAQAVSGLHPALQIKALRTQSHVAGFGSYAVSVDLFFDESSRTSLSGFRVYRGDGNAALTAYDFLQDPVANTFTDLDPSYFADQQYRFAVSAVNTDSSETGLSNTATVVPLGQMLLSQPGQNQTLNNPLTVSWQSVNGATAYAVFAYNEYPTDGSVPIAKNTTLAASARSYTFPGNFTTGDYWIVAAASADSGAEISVSQITNVHVR</sequence>
<evidence type="ECO:0000313" key="1">
    <source>
        <dbReference type="EMBL" id="BDI28332.1"/>
    </source>
</evidence>
<gene>
    <name evidence="1" type="ORF">CCAX7_003830</name>
</gene>
<evidence type="ECO:0000313" key="2">
    <source>
        <dbReference type="Proteomes" id="UP000287394"/>
    </source>
</evidence>
<dbReference type="Gene3D" id="2.60.40.1120">
    <property type="entry name" value="Carboxypeptidase-like, regulatory domain"/>
    <property type="match status" value="2"/>
</dbReference>
<dbReference type="SUPFAM" id="SSF49452">
    <property type="entry name" value="Starch-binding domain-like"/>
    <property type="match status" value="2"/>
</dbReference>
<dbReference type="AlphaFoldDB" id="A0A402D341"/>
<dbReference type="RefSeq" id="WP_119323918.1">
    <property type="nucleotide sequence ID" value="NZ_AP025739.1"/>
</dbReference>
<dbReference type="EMBL" id="AP025739">
    <property type="protein sequence ID" value="BDI28332.1"/>
    <property type="molecule type" value="Genomic_DNA"/>
</dbReference>
<organism evidence="1 2">
    <name type="scientific">Capsulimonas corticalis</name>
    <dbReference type="NCBI Taxonomy" id="2219043"/>
    <lineage>
        <taxon>Bacteria</taxon>
        <taxon>Bacillati</taxon>
        <taxon>Armatimonadota</taxon>
        <taxon>Armatimonadia</taxon>
        <taxon>Capsulimonadales</taxon>
        <taxon>Capsulimonadaceae</taxon>
        <taxon>Capsulimonas</taxon>
    </lineage>
</organism>
<dbReference type="InterPro" id="IPR013784">
    <property type="entry name" value="Carb-bd-like_fold"/>
</dbReference>
<dbReference type="OrthoDB" id="3648721at2"/>